<dbReference type="EMBL" id="JACGCM010002444">
    <property type="protein sequence ID" value="KAF6139772.1"/>
    <property type="molecule type" value="Genomic_DNA"/>
</dbReference>
<dbReference type="Proteomes" id="UP000541444">
    <property type="component" value="Unassembled WGS sequence"/>
</dbReference>
<gene>
    <name evidence="1" type="ORF">GIB67_024049</name>
</gene>
<accession>A0A7J7LB48</accession>
<evidence type="ECO:0000313" key="2">
    <source>
        <dbReference type="Proteomes" id="UP000541444"/>
    </source>
</evidence>
<keyword evidence="2" id="KW-1185">Reference proteome</keyword>
<comment type="caution">
    <text evidence="1">The sequence shown here is derived from an EMBL/GenBank/DDBJ whole genome shotgun (WGS) entry which is preliminary data.</text>
</comment>
<name>A0A7J7LB48_9MAGN</name>
<evidence type="ECO:0000313" key="1">
    <source>
        <dbReference type="EMBL" id="KAF6139772.1"/>
    </source>
</evidence>
<proteinExistence type="predicted"/>
<sequence length="114" mass="12607">MGGPAGQNKESLACIAKLILFTGNLINLRAHTRLASLQLHRYSDLIKHIESHLQVGPLMVISSSRHTSLWAIKWLGLSFSSYVVQGLISWTSTCCFVYTIFNQLSTLAEENSGN</sequence>
<organism evidence="1 2">
    <name type="scientific">Kingdonia uniflora</name>
    <dbReference type="NCBI Taxonomy" id="39325"/>
    <lineage>
        <taxon>Eukaryota</taxon>
        <taxon>Viridiplantae</taxon>
        <taxon>Streptophyta</taxon>
        <taxon>Embryophyta</taxon>
        <taxon>Tracheophyta</taxon>
        <taxon>Spermatophyta</taxon>
        <taxon>Magnoliopsida</taxon>
        <taxon>Ranunculales</taxon>
        <taxon>Circaeasteraceae</taxon>
        <taxon>Kingdonia</taxon>
    </lineage>
</organism>
<dbReference type="AlphaFoldDB" id="A0A7J7LB48"/>
<protein>
    <submittedName>
        <fullName evidence="1">Uncharacterized protein</fullName>
    </submittedName>
</protein>
<reference evidence="1 2" key="1">
    <citation type="journal article" date="2020" name="IScience">
        <title>Genome Sequencing of the Endangered Kingdonia uniflora (Circaeasteraceae, Ranunculales) Reveals Potential Mechanisms of Evolutionary Specialization.</title>
        <authorList>
            <person name="Sun Y."/>
            <person name="Deng T."/>
            <person name="Zhang A."/>
            <person name="Moore M.J."/>
            <person name="Landis J.B."/>
            <person name="Lin N."/>
            <person name="Zhang H."/>
            <person name="Zhang X."/>
            <person name="Huang J."/>
            <person name="Zhang X."/>
            <person name="Sun H."/>
            <person name="Wang H."/>
        </authorList>
    </citation>
    <scope>NUCLEOTIDE SEQUENCE [LARGE SCALE GENOMIC DNA]</scope>
    <source>
        <strain evidence="1">TB1705</strain>
        <tissue evidence="1">Leaf</tissue>
    </source>
</reference>